<dbReference type="GO" id="GO:0000981">
    <property type="term" value="F:DNA-binding transcription factor activity, RNA polymerase II-specific"/>
    <property type="evidence" value="ECO:0007669"/>
    <property type="project" value="TreeGrafter"/>
</dbReference>
<dbReference type="GO" id="GO:0000978">
    <property type="term" value="F:RNA polymerase II cis-regulatory region sequence-specific DNA binding"/>
    <property type="evidence" value="ECO:0007669"/>
    <property type="project" value="TreeGrafter"/>
</dbReference>
<organism evidence="9 11">
    <name type="scientific">Bursaphelenchus xylophilus</name>
    <name type="common">Pinewood nematode worm</name>
    <name type="synonym">Aphelenchoides xylophilus</name>
    <dbReference type="NCBI Taxonomy" id="6326"/>
    <lineage>
        <taxon>Eukaryota</taxon>
        <taxon>Metazoa</taxon>
        <taxon>Ecdysozoa</taxon>
        <taxon>Nematoda</taxon>
        <taxon>Chromadorea</taxon>
        <taxon>Rhabditida</taxon>
        <taxon>Tylenchina</taxon>
        <taxon>Tylenchomorpha</taxon>
        <taxon>Aphelenchoidea</taxon>
        <taxon>Aphelenchoididae</taxon>
        <taxon>Bursaphelenchus</taxon>
    </lineage>
</organism>
<dbReference type="GO" id="GO:0046983">
    <property type="term" value="F:protein dimerization activity"/>
    <property type="evidence" value="ECO:0007669"/>
    <property type="project" value="InterPro"/>
</dbReference>
<evidence type="ECO:0000313" key="9">
    <source>
        <dbReference type="Proteomes" id="UP000095284"/>
    </source>
</evidence>
<dbReference type="Proteomes" id="UP000659654">
    <property type="component" value="Unassembled WGS sequence"/>
</dbReference>
<comment type="subcellular location">
    <subcellularLocation>
        <location evidence="1">Nucleus</location>
    </subcellularLocation>
</comment>
<dbReference type="InterPro" id="IPR052207">
    <property type="entry name" value="Max-like/E-box_TFs"/>
</dbReference>
<feature type="compositionally biased region" description="Polar residues" evidence="6">
    <location>
        <begin position="84"/>
        <end position="93"/>
    </location>
</feature>
<feature type="compositionally biased region" description="Polar residues" evidence="6">
    <location>
        <begin position="512"/>
        <end position="521"/>
    </location>
</feature>
<dbReference type="EMBL" id="CAJFCV020000003">
    <property type="protein sequence ID" value="CAG9103962.1"/>
    <property type="molecule type" value="Genomic_DNA"/>
</dbReference>
<keyword evidence="3" id="KW-0238">DNA-binding</keyword>
<gene>
    <name evidence="8" type="ORF">BXYJ_LOCUS5487</name>
</gene>
<evidence type="ECO:0000256" key="3">
    <source>
        <dbReference type="ARBA" id="ARBA00023125"/>
    </source>
</evidence>
<dbReference type="Gene3D" id="4.10.280.10">
    <property type="entry name" value="Helix-loop-helix DNA-binding domain"/>
    <property type="match status" value="1"/>
</dbReference>
<dbReference type="Pfam" id="PF00010">
    <property type="entry name" value="HLH"/>
    <property type="match status" value="1"/>
</dbReference>
<dbReference type="EMBL" id="CAJFDI010000003">
    <property type="protein sequence ID" value="CAD5219055.1"/>
    <property type="molecule type" value="Genomic_DNA"/>
</dbReference>
<evidence type="ECO:0000256" key="6">
    <source>
        <dbReference type="SAM" id="MobiDB-lite"/>
    </source>
</evidence>
<evidence type="ECO:0000313" key="10">
    <source>
        <dbReference type="Proteomes" id="UP000659654"/>
    </source>
</evidence>
<evidence type="ECO:0000313" key="8">
    <source>
        <dbReference type="EMBL" id="CAD5219055.1"/>
    </source>
</evidence>
<evidence type="ECO:0000313" key="11">
    <source>
        <dbReference type="WBParaSite" id="BXY_1142000.1"/>
    </source>
</evidence>
<dbReference type="eggNOG" id="KOG0561">
    <property type="taxonomic scope" value="Eukaryota"/>
</dbReference>
<sequence>MNSFEENTEGGSKGTVCNPTTGFASMLQSRILGEQMADLPASSNNNIHQHHGQEHSTDSRTTNIRSDNNTESNGRFDGEAGLLTGTSKNSMKTEQCEDSCRFEKGSRSDLRNFNMNQADQSSQDEPDDNASLGGSASPKSSSRSSSRASPSLNQHRVQFKTQDQVDDRRLRRQIANCNERRRMQSINAGFQALRQFLPQKGGDKMSKAAILQQTADLILTLRAEKEELASQLHGSLNPAPPSDPSVSCRTTPKKRRIDVEEMEGKDDVSVYLKTIEDLKAALNREQQLRILYEKEIIDTRRNASTSTPLGLDSSLLNISELLRKNEALQSPCTRQQERSPLSIATLSPNRELGSPVQHPPNLGGNLSPLLNVRKAVFNSTLLQRPGALQNTCLQDTTEHSNQNPVNANSLLASQQSLLNPAFLTSALLNTAQPDIQRSMNLSLAFSNPQQRAATTTVQTSVNNSVEASLLADNRNLNALFEAIRQLENANLNAQIPVQQRLAPSGGFAPPNTAASSQNGQVPTDLLVR</sequence>
<evidence type="ECO:0000256" key="2">
    <source>
        <dbReference type="ARBA" id="ARBA00023015"/>
    </source>
</evidence>
<name>A0A1I7SEG1_BURXY</name>
<dbReference type="InterPro" id="IPR036638">
    <property type="entry name" value="HLH_DNA-bd_sf"/>
</dbReference>
<feature type="compositionally biased region" description="Low complexity" evidence="6">
    <location>
        <begin position="131"/>
        <end position="152"/>
    </location>
</feature>
<dbReference type="GO" id="GO:0005634">
    <property type="term" value="C:nucleus"/>
    <property type="evidence" value="ECO:0007669"/>
    <property type="project" value="UniProtKB-SubCell"/>
</dbReference>
<proteinExistence type="predicted"/>
<evidence type="ECO:0000256" key="1">
    <source>
        <dbReference type="ARBA" id="ARBA00004123"/>
    </source>
</evidence>
<evidence type="ECO:0000256" key="4">
    <source>
        <dbReference type="ARBA" id="ARBA00023163"/>
    </source>
</evidence>
<feature type="region of interest" description="Disordered" evidence="6">
    <location>
        <begin position="34"/>
        <end position="100"/>
    </location>
</feature>
<dbReference type="AlphaFoldDB" id="A0A1I7SEG1"/>
<accession>A0A1I7SEG1</accession>
<feature type="region of interest" description="Disordered" evidence="6">
    <location>
        <begin position="502"/>
        <end position="528"/>
    </location>
</feature>
<dbReference type="SUPFAM" id="SSF47459">
    <property type="entry name" value="HLH, helix-loop-helix DNA-binding domain"/>
    <property type="match status" value="1"/>
</dbReference>
<feature type="region of interest" description="Disordered" evidence="6">
    <location>
        <begin position="117"/>
        <end position="167"/>
    </location>
</feature>
<evidence type="ECO:0000256" key="5">
    <source>
        <dbReference type="ARBA" id="ARBA00023242"/>
    </source>
</evidence>
<dbReference type="WBParaSite" id="BXY_1142000.1">
    <property type="protein sequence ID" value="BXY_1142000.1"/>
    <property type="gene ID" value="BXY_1142000"/>
</dbReference>
<keyword evidence="2" id="KW-0805">Transcription regulation</keyword>
<reference evidence="8" key="2">
    <citation type="submission" date="2020-09" db="EMBL/GenBank/DDBJ databases">
        <authorList>
            <person name="Kikuchi T."/>
        </authorList>
    </citation>
    <scope>NUCLEOTIDE SEQUENCE</scope>
    <source>
        <strain evidence="8">Ka4C1</strain>
    </source>
</reference>
<protein>
    <submittedName>
        <fullName evidence="8">(pine wood nematode) hypothetical protein</fullName>
    </submittedName>
    <submittedName>
        <fullName evidence="11">BHLH domain-containing protein</fullName>
    </submittedName>
</protein>
<dbReference type="SMART" id="SM00353">
    <property type="entry name" value="HLH"/>
    <property type="match status" value="1"/>
</dbReference>
<feature type="region of interest" description="Disordered" evidence="6">
    <location>
        <begin position="1"/>
        <end position="21"/>
    </location>
</feature>
<keyword evidence="10" id="KW-1185">Reference proteome</keyword>
<dbReference type="Proteomes" id="UP000582659">
    <property type="component" value="Unassembled WGS sequence"/>
</dbReference>
<keyword evidence="4" id="KW-0804">Transcription</keyword>
<dbReference type="PROSITE" id="PS50888">
    <property type="entry name" value="BHLH"/>
    <property type="match status" value="1"/>
</dbReference>
<feature type="domain" description="BHLH" evidence="7">
    <location>
        <begin position="170"/>
        <end position="221"/>
    </location>
</feature>
<dbReference type="OrthoDB" id="10029128at2759"/>
<dbReference type="SMR" id="A0A1I7SEG1"/>
<feature type="compositionally biased region" description="Polar residues" evidence="6">
    <location>
        <begin position="59"/>
        <end position="73"/>
    </location>
</feature>
<dbReference type="PANTHER" id="PTHR15741:SF27">
    <property type="entry name" value="TRANSCRIPTION FACTOR AP-4"/>
    <property type="match status" value="1"/>
</dbReference>
<dbReference type="CDD" id="cd11419">
    <property type="entry name" value="bHLHzip_TFAP4"/>
    <property type="match status" value="1"/>
</dbReference>
<dbReference type="PANTHER" id="PTHR15741">
    <property type="entry name" value="BASIC HELIX-LOOP-HELIX ZIP TRANSCRIPTION FACTOR"/>
    <property type="match status" value="1"/>
</dbReference>
<reference evidence="11" key="1">
    <citation type="submission" date="2016-11" db="UniProtKB">
        <authorList>
            <consortium name="WormBaseParasite"/>
        </authorList>
    </citation>
    <scope>IDENTIFICATION</scope>
</reference>
<keyword evidence="5" id="KW-0539">Nucleus</keyword>
<dbReference type="InterPro" id="IPR011598">
    <property type="entry name" value="bHLH_dom"/>
</dbReference>
<evidence type="ECO:0000259" key="7">
    <source>
        <dbReference type="PROSITE" id="PS50888"/>
    </source>
</evidence>
<dbReference type="Proteomes" id="UP000095284">
    <property type="component" value="Unplaced"/>
</dbReference>